<keyword evidence="3 6" id="KW-0732">Signal</keyword>
<dbReference type="SUPFAM" id="SSF48431">
    <property type="entry name" value="Lipovitellin-phosvitin complex, superhelical domain"/>
    <property type="match status" value="1"/>
</dbReference>
<dbReference type="GO" id="GO:0042157">
    <property type="term" value="P:lipoprotein metabolic process"/>
    <property type="evidence" value="ECO:0007669"/>
    <property type="project" value="TreeGrafter"/>
</dbReference>
<evidence type="ECO:0000256" key="4">
    <source>
        <dbReference type="ARBA" id="ARBA00022824"/>
    </source>
</evidence>
<evidence type="ECO:0000256" key="3">
    <source>
        <dbReference type="ARBA" id="ARBA00022729"/>
    </source>
</evidence>
<evidence type="ECO:0000259" key="7">
    <source>
        <dbReference type="PROSITE" id="PS51211"/>
    </source>
</evidence>
<reference evidence="8 9" key="1">
    <citation type="submission" date="2023-03" db="EMBL/GenBank/DDBJ databases">
        <title>High recombination rates correlate with genetic variation in Cardiocondyla obscurior ants.</title>
        <authorList>
            <person name="Errbii M."/>
        </authorList>
    </citation>
    <scope>NUCLEOTIDE SEQUENCE [LARGE SCALE GENOMIC DNA]</scope>
    <source>
        <strain evidence="8">Alpha-2009</strain>
        <tissue evidence="8">Whole body</tissue>
    </source>
</reference>
<dbReference type="GO" id="GO:0005783">
    <property type="term" value="C:endoplasmic reticulum"/>
    <property type="evidence" value="ECO:0007669"/>
    <property type="project" value="UniProtKB-SubCell"/>
</dbReference>
<dbReference type="InterPro" id="IPR045811">
    <property type="entry name" value="MTP_lip-bd"/>
</dbReference>
<organism evidence="8 9">
    <name type="scientific">Cardiocondyla obscurior</name>
    <dbReference type="NCBI Taxonomy" id="286306"/>
    <lineage>
        <taxon>Eukaryota</taxon>
        <taxon>Metazoa</taxon>
        <taxon>Ecdysozoa</taxon>
        <taxon>Arthropoda</taxon>
        <taxon>Hexapoda</taxon>
        <taxon>Insecta</taxon>
        <taxon>Pterygota</taxon>
        <taxon>Neoptera</taxon>
        <taxon>Endopterygota</taxon>
        <taxon>Hymenoptera</taxon>
        <taxon>Apocrita</taxon>
        <taxon>Aculeata</taxon>
        <taxon>Formicoidea</taxon>
        <taxon>Formicidae</taxon>
        <taxon>Myrmicinae</taxon>
        <taxon>Cardiocondyla</taxon>
    </lineage>
</organism>
<evidence type="ECO:0000256" key="2">
    <source>
        <dbReference type="ARBA" id="ARBA00022448"/>
    </source>
</evidence>
<name>A0AAW2FPP3_9HYME</name>
<keyword evidence="4" id="KW-0256">Endoplasmic reticulum</keyword>
<dbReference type="InterPro" id="IPR011030">
    <property type="entry name" value="Lipovitellin_superhlx_dom"/>
</dbReference>
<dbReference type="AlphaFoldDB" id="A0AAW2FPP3"/>
<evidence type="ECO:0000256" key="1">
    <source>
        <dbReference type="ARBA" id="ARBA00004240"/>
    </source>
</evidence>
<dbReference type="SMART" id="SM00638">
    <property type="entry name" value="LPD_N"/>
    <property type="match status" value="1"/>
</dbReference>
<keyword evidence="2" id="KW-0813">Transport</keyword>
<dbReference type="GO" id="GO:0016323">
    <property type="term" value="C:basolateral plasma membrane"/>
    <property type="evidence" value="ECO:0007669"/>
    <property type="project" value="TreeGrafter"/>
</dbReference>
<comment type="caution">
    <text evidence="8">The sequence shown here is derived from an EMBL/GenBank/DDBJ whole genome shotgun (WGS) entry which is preliminary data.</text>
</comment>
<evidence type="ECO:0000313" key="8">
    <source>
        <dbReference type="EMBL" id="KAL0115857.1"/>
    </source>
</evidence>
<dbReference type="Pfam" id="PF19444">
    <property type="entry name" value="MTP_lip_bd"/>
    <property type="match status" value="1"/>
</dbReference>
<dbReference type="Proteomes" id="UP001430953">
    <property type="component" value="Unassembled WGS sequence"/>
</dbReference>
<dbReference type="GO" id="GO:0008289">
    <property type="term" value="F:lipid binding"/>
    <property type="evidence" value="ECO:0007669"/>
    <property type="project" value="InterPro"/>
</dbReference>
<feature type="signal peptide" evidence="6">
    <location>
        <begin position="1"/>
        <end position="27"/>
    </location>
</feature>
<comment type="subcellular location">
    <subcellularLocation>
        <location evidence="1">Endoplasmic reticulum</location>
    </subcellularLocation>
</comment>
<dbReference type="InterPro" id="IPR015816">
    <property type="entry name" value="Vitellinogen_b-sht_N"/>
</dbReference>
<keyword evidence="9" id="KW-1185">Reference proteome</keyword>
<dbReference type="SUPFAM" id="SSF56968">
    <property type="entry name" value="Lipovitellin-phosvitin complex, beta-sheet shell regions"/>
    <property type="match status" value="1"/>
</dbReference>
<evidence type="ECO:0000256" key="6">
    <source>
        <dbReference type="SAM" id="SignalP"/>
    </source>
</evidence>
<protein>
    <recommendedName>
        <fullName evidence="7">Vitellogenin domain-containing protein</fullName>
    </recommendedName>
</protein>
<dbReference type="GO" id="GO:0005794">
    <property type="term" value="C:Golgi apparatus"/>
    <property type="evidence" value="ECO:0007669"/>
    <property type="project" value="TreeGrafter"/>
</dbReference>
<dbReference type="PANTHER" id="PTHR13024:SF0">
    <property type="entry name" value="MICROSOMAL TRIACYLGLYCEROL TRANSFER PROTEIN"/>
    <property type="match status" value="1"/>
</dbReference>
<gene>
    <name evidence="8" type="ORF">PUN28_011023</name>
</gene>
<dbReference type="InterPro" id="IPR015819">
    <property type="entry name" value="Lipid_transp_b-sht_shell"/>
</dbReference>
<accession>A0AAW2FPP3</accession>
<dbReference type="Pfam" id="PF01347">
    <property type="entry name" value="Vitellogenin_N"/>
    <property type="match status" value="2"/>
</dbReference>
<dbReference type="PROSITE" id="PS51211">
    <property type="entry name" value="VITELLOGENIN"/>
    <property type="match status" value="1"/>
</dbReference>
<feature type="domain" description="Vitellogenin" evidence="7">
    <location>
        <begin position="40"/>
        <end position="661"/>
    </location>
</feature>
<dbReference type="Gene3D" id="2.30.230.10">
    <property type="entry name" value="Lipovitellin, beta-sheet shell regions, chain A"/>
    <property type="match status" value="1"/>
</dbReference>
<dbReference type="EMBL" id="JADYXP020000010">
    <property type="protein sequence ID" value="KAL0115857.1"/>
    <property type="molecule type" value="Genomic_DNA"/>
</dbReference>
<proteinExistence type="predicted"/>
<dbReference type="GO" id="GO:0005548">
    <property type="term" value="F:phospholipid transporter activity"/>
    <property type="evidence" value="ECO:0007669"/>
    <property type="project" value="InterPro"/>
</dbReference>
<dbReference type="InterPro" id="IPR039988">
    <property type="entry name" value="MTTP"/>
</dbReference>
<comment type="caution">
    <text evidence="5">Lacks conserved residue(s) required for the propagation of feature annotation.</text>
</comment>
<dbReference type="InterPro" id="IPR001747">
    <property type="entry name" value="Vitellogenin_N"/>
</dbReference>
<dbReference type="PANTHER" id="PTHR13024">
    <property type="entry name" value="MICROSOMAL TRIGLYCERIDE TRANSFER PROTEIN, LARGE SUBUNIT"/>
    <property type="match status" value="1"/>
</dbReference>
<evidence type="ECO:0000313" key="9">
    <source>
        <dbReference type="Proteomes" id="UP001430953"/>
    </source>
</evidence>
<dbReference type="Gene3D" id="1.25.10.20">
    <property type="entry name" value="Vitellinogen, superhelical"/>
    <property type="match status" value="1"/>
</dbReference>
<sequence length="896" mass="99017">MASFLRGTARMLAVCLVYLLTLLGSYCQMAPAVAGGTRGWEIGSGHKYKLSNTLIFREAAPPKSGGDVGFRVTGELDVTALWQDTGDSNIFLLKFELLSPQLWIKSRRAPEPEGFVEHSSKIEDVAERPFFVLWRHGDVEAVYMDPAESASSANLKRGLASLFQYRTLDDEVRQRDASGLCDVIYVTSGDNVIEKRKTTCVHDTLPPRKQHPNPIFAVRLESYRNSTYVLTQSLLPDYVVDREAHRTVLVSKPDVGTSVVSERTLKQTDDVLSATTIQANSAKHAVMLLKPEYKEAGIELQPMPATCPDAGCPTIDQTIEEYHKVLTASSLGTAKSASAFLKLVPLVRNASPEELYKILKTPRNQQIKMQLLDVFGAASTLPAHQAAMKILRQDDIGDETERYLWALSLSPTPHIDVAKDILKRSEETMQSDKVSETHALTAGAMARHYGSAAMIEKARVSLEIGLDTCTGEECKLKFLRALRNLRSPAAIPTLLVHALSDSKPISVAAWRALNALPRAAVTDELKNAAQRVFYQIGGPRRDSSARTIALNVILENEPSKEVLRDLARYLSSNDPAYEVRKYLSQRLAQVAERNAQFAGYLKNIYATDNVTFNNYHVRAQRGLSTAFTRNFLRSSDSNGSLVTVQEVNSGLLKRGIVDVMLESNEHRQAMFSLGLFAGGLGSFVSSQDEDAEADDEVATAGMEIDFLDVGIRPFVFFSGQSELMGHVWSGTADKRTPAFQALASLYSHNEYVPLGSGFVAEIDVEGAVSFELAGEIQLSLWSRNARSLVEMDAGVMIHGGTKVHTSFVQSKAEFTMGMEPKLQLFTNVDFSGPVALCMRLSQPITTVKHQVYKIERIPGSRHKLRKTRRSKIHSPGRSYRLNQKNNEMCAKFTSLS</sequence>
<feature type="chain" id="PRO_5043452797" description="Vitellogenin domain-containing protein" evidence="6">
    <location>
        <begin position="28"/>
        <end position="896"/>
    </location>
</feature>
<evidence type="ECO:0000256" key="5">
    <source>
        <dbReference type="PROSITE-ProRule" id="PRU00557"/>
    </source>
</evidence>